<accession>A0A835SKQ1</accession>
<proteinExistence type="predicted"/>
<dbReference type="EMBL" id="JAEHOC010000057">
    <property type="protein sequence ID" value="KAG2425283.1"/>
    <property type="molecule type" value="Genomic_DNA"/>
</dbReference>
<evidence type="ECO:0000256" key="1">
    <source>
        <dbReference type="SAM" id="MobiDB-lite"/>
    </source>
</evidence>
<organism evidence="2 3">
    <name type="scientific">Chlamydomonas incerta</name>
    <dbReference type="NCBI Taxonomy" id="51695"/>
    <lineage>
        <taxon>Eukaryota</taxon>
        <taxon>Viridiplantae</taxon>
        <taxon>Chlorophyta</taxon>
        <taxon>core chlorophytes</taxon>
        <taxon>Chlorophyceae</taxon>
        <taxon>CS clade</taxon>
        <taxon>Chlamydomonadales</taxon>
        <taxon>Chlamydomonadaceae</taxon>
        <taxon>Chlamydomonas</taxon>
    </lineage>
</organism>
<feature type="compositionally biased region" description="Low complexity" evidence="1">
    <location>
        <begin position="60"/>
        <end position="73"/>
    </location>
</feature>
<feature type="region of interest" description="Disordered" evidence="1">
    <location>
        <begin position="1"/>
        <end position="98"/>
    </location>
</feature>
<reference evidence="2" key="1">
    <citation type="journal article" date="2020" name="bioRxiv">
        <title>Comparative genomics of Chlamydomonas.</title>
        <authorList>
            <person name="Craig R.J."/>
            <person name="Hasan A.R."/>
            <person name="Ness R.W."/>
            <person name="Keightley P.D."/>
        </authorList>
    </citation>
    <scope>NUCLEOTIDE SEQUENCE</scope>
    <source>
        <strain evidence="2">SAG 7.73</strain>
    </source>
</reference>
<comment type="caution">
    <text evidence="2">The sequence shown here is derived from an EMBL/GenBank/DDBJ whole genome shotgun (WGS) entry which is preliminary data.</text>
</comment>
<name>A0A835SKQ1_CHLIN</name>
<dbReference type="AlphaFoldDB" id="A0A835SKQ1"/>
<feature type="compositionally biased region" description="Pro residues" evidence="1">
    <location>
        <begin position="74"/>
        <end position="92"/>
    </location>
</feature>
<evidence type="ECO:0000313" key="2">
    <source>
        <dbReference type="EMBL" id="KAG2425283.1"/>
    </source>
</evidence>
<gene>
    <name evidence="2" type="ORF">HXX76_013864</name>
</gene>
<dbReference type="Proteomes" id="UP000650467">
    <property type="component" value="Unassembled WGS sequence"/>
</dbReference>
<keyword evidence="3" id="KW-1185">Reference proteome</keyword>
<sequence>MASAASPASAGAAVPGVKGGPASDGGPQLPSAPAGRRRCRARDVSLLSPGQAPTPDQLCAPHPAEPAAHTPSAAPRPPPHPAPRPPPPPPPAAVGGGPLRQLAAFSLRLSTSYFDSYPAPVACLTPELAAALVVSLLGGGPHSRPASLSLTGHCWQLPGAAAPVTCS</sequence>
<feature type="compositionally biased region" description="Low complexity" evidence="1">
    <location>
        <begin position="1"/>
        <end position="16"/>
    </location>
</feature>
<evidence type="ECO:0000313" key="3">
    <source>
        <dbReference type="Proteomes" id="UP000650467"/>
    </source>
</evidence>
<protein>
    <submittedName>
        <fullName evidence="2">Uncharacterized protein</fullName>
    </submittedName>
</protein>